<accession>R9T7Q2</accession>
<dbReference type="STRING" id="1295009.MMINT_16850"/>
<reference evidence="1 2" key="1">
    <citation type="journal article" date="2013" name="Genome Announc.">
        <title>Genome sequence of 'Candidatus Methanomassiliicoccus intestinalis' Issoire-Mx1, a third thermoplasmatales-related methanogenic archaeon from human feces.</title>
        <authorList>
            <person name="Borrel G."/>
            <person name="Harris H.M."/>
            <person name="Parisot N."/>
            <person name="Gaci N."/>
            <person name="Tottey W."/>
            <person name="Mihajlovski A."/>
            <person name="Deane J."/>
            <person name="Gribaldo S."/>
            <person name="Bardot O."/>
            <person name="Peyretaillade E."/>
            <person name="Peyret P."/>
            <person name="O'Toole P.W."/>
            <person name="Brugere J.F."/>
        </authorList>
    </citation>
    <scope>NUCLEOTIDE SEQUENCE [LARGE SCALE GENOMIC DNA]</scope>
    <source>
        <strain evidence="1 2">Issoire-Mx1</strain>
    </source>
</reference>
<dbReference type="InParanoid" id="R9T7Q2"/>
<protein>
    <recommendedName>
        <fullName evidence="3">Ribbon-helix-helix protein CopG domain-containing protein</fullName>
    </recommendedName>
</protein>
<dbReference type="AlphaFoldDB" id="R9T7Q2"/>
<keyword evidence="2" id="KW-1185">Reference proteome</keyword>
<dbReference type="KEGG" id="mer:MMINT_16850"/>
<dbReference type="GO" id="GO:0006355">
    <property type="term" value="P:regulation of DNA-templated transcription"/>
    <property type="evidence" value="ECO:0007669"/>
    <property type="project" value="InterPro"/>
</dbReference>
<organism evidence="1 2">
    <name type="scientific">Methanomassiliicoccus intestinalis (strain Issoire-Mx1)</name>
    <dbReference type="NCBI Taxonomy" id="1295009"/>
    <lineage>
        <taxon>Archaea</taxon>
        <taxon>Methanobacteriati</taxon>
        <taxon>Thermoplasmatota</taxon>
        <taxon>Thermoplasmata</taxon>
        <taxon>Methanomassiliicoccales</taxon>
        <taxon>Methanomassiliicoccaceae</taxon>
        <taxon>Methanomassiliicoccus</taxon>
    </lineage>
</organism>
<dbReference type="EMBL" id="CP005934">
    <property type="protein sequence ID" value="AGN26977.1"/>
    <property type="molecule type" value="Genomic_DNA"/>
</dbReference>
<dbReference type="GeneID" id="55648176"/>
<dbReference type="Proteomes" id="UP000014070">
    <property type="component" value="Chromosome"/>
</dbReference>
<evidence type="ECO:0000313" key="2">
    <source>
        <dbReference type="Proteomes" id="UP000014070"/>
    </source>
</evidence>
<name>R9T7Q2_METII</name>
<evidence type="ECO:0000313" key="1">
    <source>
        <dbReference type="EMBL" id="AGN26977.1"/>
    </source>
</evidence>
<dbReference type="RefSeq" id="WP_020449502.1">
    <property type="nucleotide sequence ID" value="NC_021353.1"/>
</dbReference>
<gene>
    <name evidence="1" type="ORF">MMINT_16850</name>
</gene>
<evidence type="ECO:0008006" key="3">
    <source>
        <dbReference type="Google" id="ProtNLM"/>
    </source>
</evidence>
<dbReference type="InterPro" id="IPR010985">
    <property type="entry name" value="Ribbon_hlx_hlx"/>
</dbReference>
<sequence>MTAEIVIRLPDLIVEYIDNKIKLGEYLSRNDYIRHILRCTMEKEEMWTDL</sequence>
<proteinExistence type="predicted"/>
<dbReference type="HOGENOM" id="CLU_3112869_0_0_2"/>
<dbReference type="SUPFAM" id="SSF47598">
    <property type="entry name" value="Ribbon-helix-helix"/>
    <property type="match status" value="1"/>
</dbReference>